<dbReference type="OMA" id="IHIERKG"/>
<dbReference type="AlphaFoldDB" id="B8MI49"/>
<dbReference type="eggNOG" id="ENOG502RQKK">
    <property type="taxonomic scope" value="Eukaryota"/>
</dbReference>
<sequence length="295" mass="33767">MAKRRQLPTIDQIESKLGYKLDYLDNVDDDIPTFYSDLTPVPNSAYERALREFDVARKQELKGADSSHGLPILGAPKTSSIFFRLPRELRDRIYMFSIPSCEWTLGDVDQFNSTTFAGALGDPTGFFFPLNKDLSVLLVNKQIRQEALPIAYRKTFFRLDDIDDFIKVIISIGQIGRANIESVEFSWESRSDLSYQMGKYLESDDNNSHLPALHVLRCVQLLKECRRLAFLRLYFEPDLISNMSIASFQADPGIRELSSVRGIRRVEIGTAVFEPLDHYDFIKWLKGKMESGSNT</sequence>
<evidence type="ECO:0000313" key="2">
    <source>
        <dbReference type="Proteomes" id="UP000001745"/>
    </source>
</evidence>
<dbReference type="VEuPathDB" id="FungiDB:TSTA_022650"/>
<protein>
    <submittedName>
        <fullName evidence="1">Uncharacterized protein</fullName>
    </submittedName>
</protein>
<proteinExistence type="predicted"/>
<dbReference type="InterPro" id="IPR038883">
    <property type="entry name" value="AN11006-like"/>
</dbReference>
<dbReference type="GeneID" id="8107102"/>
<dbReference type="EMBL" id="EQ962656">
    <property type="protein sequence ID" value="EED17211.1"/>
    <property type="molecule type" value="Genomic_DNA"/>
</dbReference>
<accession>B8MI49</accession>
<evidence type="ECO:0000313" key="1">
    <source>
        <dbReference type="EMBL" id="EED17211.1"/>
    </source>
</evidence>
<dbReference type="PANTHER" id="PTHR42085:SF2">
    <property type="entry name" value="F-BOX DOMAIN-CONTAINING PROTEIN"/>
    <property type="match status" value="1"/>
</dbReference>
<gene>
    <name evidence="1" type="ORF">TSTA_022650</name>
</gene>
<name>B8MI49_TALSN</name>
<dbReference type="Proteomes" id="UP000001745">
    <property type="component" value="Unassembled WGS sequence"/>
</dbReference>
<organism evidence="1 2">
    <name type="scientific">Talaromyces stipitatus (strain ATCC 10500 / CBS 375.48 / QM 6759 / NRRL 1006)</name>
    <name type="common">Penicillium stipitatum</name>
    <dbReference type="NCBI Taxonomy" id="441959"/>
    <lineage>
        <taxon>Eukaryota</taxon>
        <taxon>Fungi</taxon>
        <taxon>Dikarya</taxon>
        <taxon>Ascomycota</taxon>
        <taxon>Pezizomycotina</taxon>
        <taxon>Eurotiomycetes</taxon>
        <taxon>Eurotiomycetidae</taxon>
        <taxon>Eurotiales</taxon>
        <taxon>Trichocomaceae</taxon>
        <taxon>Talaromyces</taxon>
        <taxon>Talaromyces sect. Talaromyces</taxon>
    </lineage>
</organism>
<keyword evidence="2" id="KW-1185">Reference proteome</keyword>
<dbReference type="InParanoid" id="B8MI49"/>
<dbReference type="RefSeq" id="XP_002484445.1">
    <property type="nucleotide sequence ID" value="XM_002484400.1"/>
</dbReference>
<dbReference type="PANTHER" id="PTHR42085">
    <property type="entry name" value="F-BOX DOMAIN-CONTAINING PROTEIN"/>
    <property type="match status" value="1"/>
</dbReference>
<reference evidence="2" key="1">
    <citation type="journal article" date="2015" name="Genome Announc.">
        <title>Genome sequence of the AIDS-associated pathogen Penicillium marneffei (ATCC18224) and its near taxonomic relative Talaromyces stipitatus (ATCC10500).</title>
        <authorList>
            <person name="Nierman W.C."/>
            <person name="Fedorova-Abrams N.D."/>
            <person name="Andrianopoulos A."/>
        </authorList>
    </citation>
    <scope>NUCLEOTIDE SEQUENCE [LARGE SCALE GENOMIC DNA]</scope>
    <source>
        <strain evidence="2">ATCC 10500 / CBS 375.48 / QM 6759 / NRRL 1006</strain>
    </source>
</reference>
<dbReference type="HOGENOM" id="CLU_776408_0_0_1"/>
<dbReference type="OrthoDB" id="5413827at2759"/>